<feature type="region of interest" description="Disordered" evidence="1">
    <location>
        <begin position="1"/>
        <end position="22"/>
    </location>
</feature>
<evidence type="ECO:0000313" key="3">
    <source>
        <dbReference type="Proteomes" id="UP000015105"/>
    </source>
</evidence>
<sequence length="232" mass="25266">ITLSQTHLFLGPPHPGSSPHDLLAAATTHAGRFRRAPAARNTPPSSHLPPLRSPWKPPPPPPSRGPSPPRRSPAAPAVAMCAWPWRRSSGGGLGRCLPFQITEDFSTSWCCMAWLSSRLTETFRALSDQFYRTREHHRFVRQQVVNQQSHMYKKQSASVHARALKKGSGGDADGRREVRGLGGVVAADVRRGEAAARHLPLVPQHMGCGARVRWLPPSTGGVARGRHRPGPA</sequence>
<name>A0A453LAN2_AEGTS</name>
<reference evidence="2" key="3">
    <citation type="journal article" date="2017" name="Nature">
        <title>Genome sequence of the progenitor of the wheat D genome Aegilops tauschii.</title>
        <authorList>
            <person name="Luo M.C."/>
            <person name="Gu Y.Q."/>
            <person name="Puiu D."/>
            <person name="Wang H."/>
            <person name="Twardziok S.O."/>
            <person name="Deal K.R."/>
            <person name="Huo N."/>
            <person name="Zhu T."/>
            <person name="Wang L."/>
            <person name="Wang Y."/>
            <person name="McGuire P.E."/>
            <person name="Liu S."/>
            <person name="Long H."/>
            <person name="Ramasamy R.K."/>
            <person name="Rodriguez J.C."/>
            <person name="Van S.L."/>
            <person name="Yuan L."/>
            <person name="Wang Z."/>
            <person name="Xia Z."/>
            <person name="Xiao L."/>
            <person name="Anderson O.D."/>
            <person name="Ouyang S."/>
            <person name="Liang Y."/>
            <person name="Zimin A.V."/>
            <person name="Pertea G."/>
            <person name="Qi P."/>
            <person name="Bennetzen J.L."/>
            <person name="Dai X."/>
            <person name="Dawson M.W."/>
            <person name="Muller H.G."/>
            <person name="Kugler K."/>
            <person name="Rivarola-Duarte L."/>
            <person name="Spannagl M."/>
            <person name="Mayer K.F.X."/>
            <person name="Lu F.H."/>
            <person name="Bevan M.W."/>
            <person name="Leroy P."/>
            <person name="Li P."/>
            <person name="You F.M."/>
            <person name="Sun Q."/>
            <person name="Liu Z."/>
            <person name="Lyons E."/>
            <person name="Wicker T."/>
            <person name="Salzberg S.L."/>
            <person name="Devos K.M."/>
            <person name="Dvorak J."/>
        </authorList>
    </citation>
    <scope>NUCLEOTIDE SEQUENCE [LARGE SCALE GENOMIC DNA]</scope>
    <source>
        <strain evidence="2">cv. AL8/78</strain>
    </source>
</reference>
<dbReference type="EnsemblPlants" id="AET5Gv20690800.10">
    <property type="protein sequence ID" value="AET5Gv20690800.10"/>
    <property type="gene ID" value="AET5Gv20690800"/>
</dbReference>
<feature type="region of interest" description="Disordered" evidence="1">
    <location>
        <begin position="36"/>
        <end position="74"/>
    </location>
</feature>
<reference evidence="3" key="2">
    <citation type="journal article" date="2017" name="Nat. Plants">
        <title>The Aegilops tauschii genome reveals multiple impacts of transposons.</title>
        <authorList>
            <person name="Zhao G."/>
            <person name="Zou C."/>
            <person name="Li K."/>
            <person name="Wang K."/>
            <person name="Li T."/>
            <person name="Gao L."/>
            <person name="Zhang X."/>
            <person name="Wang H."/>
            <person name="Yang Z."/>
            <person name="Liu X."/>
            <person name="Jiang W."/>
            <person name="Mao L."/>
            <person name="Kong X."/>
            <person name="Jiao Y."/>
            <person name="Jia J."/>
        </authorList>
    </citation>
    <scope>NUCLEOTIDE SEQUENCE [LARGE SCALE GENOMIC DNA]</scope>
    <source>
        <strain evidence="3">cv. AL8/78</strain>
    </source>
</reference>
<feature type="compositionally biased region" description="Pro residues" evidence="1">
    <location>
        <begin position="51"/>
        <end position="71"/>
    </location>
</feature>
<reference evidence="2" key="5">
    <citation type="journal article" date="2021" name="G3 (Bethesda)">
        <title>Aegilops tauschii genome assembly Aet v5.0 features greater sequence contiguity and improved annotation.</title>
        <authorList>
            <person name="Wang L."/>
            <person name="Zhu T."/>
            <person name="Rodriguez J.C."/>
            <person name="Deal K.R."/>
            <person name="Dubcovsky J."/>
            <person name="McGuire P.E."/>
            <person name="Lux T."/>
            <person name="Spannagl M."/>
            <person name="Mayer K.F.X."/>
            <person name="Baldrich P."/>
            <person name="Meyers B.C."/>
            <person name="Huo N."/>
            <person name="Gu Y.Q."/>
            <person name="Zhou H."/>
            <person name="Devos K.M."/>
            <person name="Bennetzen J.L."/>
            <person name="Unver T."/>
            <person name="Budak H."/>
            <person name="Gulick P.J."/>
            <person name="Galiba G."/>
            <person name="Kalapos B."/>
            <person name="Nelson D.R."/>
            <person name="Li P."/>
            <person name="You F.M."/>
            <person name="Luo M.C."/>
            <person name="Dvorak J."/>
        </authorList>
    </citation>
    <scope>NUCLEOTIDE SEQUENCE [LARGE SCALE GENOMIC DNA]</scope>
    <source>
        <strain evidence="2">cv. AL8/78</strain>
    </source>
</reference>
<protein>
    <submittedName>
        <fullName evidence="2">Uncharacterized protein</fullName>
    </submittedName>
</protein>
<reference evidence="3" key="1">
    <citation type="journal article" date="2014" name="Science">
        <title>Ancient hybridizations among the ancestral genomes of bread wheat.</title>
        <authorList>
            <consortium name="International Wheat Genome Sequencing Consortium,"/>
            <person name="Marcussen T."/>
            <person name="Sandve S.R."/>
            <person name="Heier L."/>
            <person name="Spannagl M."/>
            <person name="Pfeifer M."/>
            <person name="Jakobsen K.S."/>
            <person name="Wulff B.B."/>
            <person name="Steuernagel B."/>
            <person name="Mayer K.F."/>
            <person name="Olsen O.A."/>
        </authorList>
    </citation>
    <scope>NUCLEOTIDE SEQUENCE [LARGE SCALE GENOMIC DNA]</scope>
    <source>
        <strain evidence="3">cv. AL8/78</strain>
    </source>
</reference>
<evidence type="ECO:0000313" key="2">
    <source>
        <dbReference type="EnsemblPlants" id="AET5Gv20690800.10"/>
    </source>
</evidence>
<dbReference type="Proteomes" id="UP000015105">
    <property type="component" value="Chromosome 5D"/>
</dbReference>
<organism evidence="2 3">
    <name type="scientific">Aegilops tauschii subsp. strangulata</name>
    <name type="common">Goatgrass</name>
    <dbReference type="NCBI Taxonomy" id="200361"/>
    <lineage>
        <taxon>Eukaryota</taxon>
        <taxon>Viridiplantae</taxon>
        <taxon>Streptophyta</taxon>
        <taxon>Embryophyta</taxon>
        <taxon>Tracheophyta</taxon>
        <taxon>Spermatophyta</taxon>
        <taxon>Magnoliopsida</taxon>
        <taxon>Liliopsida</taxon>
        <taxon>Poales</taxon>
        <taxon>Poaceae</taxon>
        <taxon>BOP clade</taxon>
        <taxon>Pooideae</taxon>
        <taxon>Triticodae</taxon>
        <taxon>Triticeae</taxon>
        <taxon>Triticinae</taxon>
        <taxon>Aegilops</taxon>
    </lineage>
</organism>
<accession>A0A453LAN2</accession>
<dbReference type="AlphaFoldDB" id="A0A453LAN2"/>
<keyword evidence="3" id="KW-1185">Reference proteome</keyword>
<proteinExistence type="predicted"/>
<dbReference type="Gramene" id="AET5Gv20690800.10">
    <property type="protein sequence ID" value="AET5Gv20690800.10"/>
    <property type="gene ID" value="AET5Gv20690800"/>
</dbReference>
<reference evidence="2" key="4">
    <citation type="submission" date="2019-03" db="UniProtKB">
        <authorList>
            <consortium name="EnsemblPlants"/>
        </authorList>
    </citation>
    <scope>IDENTIFICATION</scope>
</reference>
<evidence type="ECO:0000256" key="1">
    <source>
        <dbReference type="SAM" id="MobiDB-lite"/>
    </source>
</evidence>
<dbReference type="Gene3D" id="6.10.20.180">
    <property type="match status" value="1"/>
</dbReference>
<dbReference type="STRING" id="200361.A0A453LAN2"/>